<keyword evidence="4" id="KW-0812">Transmembrane</keyword>
<dbReference type="SUPFAM" id="SSF56935">
    <property type="entry name" value="Porins"/>
    <property type="match status" value="1"/>
</dbReference>
<feature type="domain" description="TonB-dependent receptor-like beta-barrel" evidence="8">
    <location>
        <begin position="21"/>
        <end position="131"/>
    </location>
</feature>
<dbReference type="PANTHER" id="PTHR30069">
    <property type="entry name" value="TONB-DEPENDENT OUTER MEMBRANE RECEPTOR"/>
    <property type="match status" value="1"/>
</dbReference>
<dbReference type="InterPro" id="IPR039426">
    <property type="entry name" value="TonB-dep_rcpt-like"/>
</dbReference>
<organism evidence="9 10">
    <name type="scientific">Xanthomonas perforans</name>
    <dbReference type="NCBI Taxonomy" id="442694"/>
    <lineage>
        <taxon>Bacteria</taxon>
        <taxon>Pseudomonadati</taxon>
        <taxon>Pseudomonadota</taxon>
        <taxon>Gammaproteobacteria</taxon>
        <taxon>Lysobacterales</taxon>
        <taxon>Lysobacteraceae</taxon>
        <taxon>Xanthomonas</taxon>
    </lineage>
</organism>
<dbReference type="Gene3D" id="2.40.170.20">
    <property type="entry name" value="TonB-dependent receptor, beta-barrel domain"/>
    <property type="match status" value="1"/>
</dbReference>
<dbReference type="Pfam" id="PF00593">
    <property type="entry name" value="TonB_dep_Rec_b-barrel"/>
    <property type="match status" value="1"/>
</dbReference>
<dbReference type="InterPro" id="IPR000531">
    <property type="entry name" value="Beta-barrel_TonB"/>
</dbReference>
<keyword evidence="7" id="KW-0998">Cell outer membrane</keyword>
<comment type="subcellular location">
    <subcellularLocation>
        <location evidence="1">Cell outer membrane</location>
        <topology evidence="1">Multi-pass membrane protein</topology>
    </subcellularLocation>
</comment>
<sequence length="184" mass="19927">ANEAGGIGAPSPGLVDPVNGSSGYYVVRNINTSLYSYEAKQRAYYIEDKWQVTDNVLLSIGLRKDEFTNYTPSGDPYIEVDNAWAPRLGFSWDVNGDSSLKVFGNVGRYYLGLPLSAVSLFTPATTTDTYFTYSGINADGTPILAQQLGSAVSANSRFGRIADVRTAVVKDIEGENQDEVILGF</sequence>
<dbReference type="GO" id="GO:0015344">
    <property type="term" value="F:siderophore uptake transmembrane transporter activity"/>
    <property type="evidence" value="ECO:0007669"/>
    <property type="project" value="TreeGrafter"/>
</dbReference>
<evidence type="ECO:0000256" key="3">
    <source>
        <dbReference type="ARBA" id="ARBA00022452"/>
    </source>
</evidence>
<dbReference type="Proteomes" id="UP000471082">
    <property type="component" value="Unassembled WGS sequence"/>
</dbReference>
<name>A0A7X5N1R4_XANPE</name>
<dbReference type="InterPro" id="IPR036942">
    <property type="entry name" value="Beta-barrel_TonB_sf"/>
</dbReference>
<gene>
    <name evidence="9" type="ORF">G3W61_26100</name>
</gene>
<evidence type="ECO:0000256" key="4">
    <source>
        <dbReference type="ARBA" id="ARBA00022692"/>
    </source>
</evidence>
<protein>
    <submittedName>
        <fullName evidence="9">TonB-dependent receptor</fullName>
    </submittedName>
</protein>
<dbReference type="GO" id="GO:0044718">
    <property type="term" value="P:siderophore transmembrane transport"/>
    <property type="evidence" value="ECO:0007669"/>
    <property type="project" value="TreeGrafter"/>
</dbReference>
<evidence type="ECO:0000256" key="6">
    <source>
        <dbReference type="ARBA" id="ARBA00023136"/>
    </source>
</evidence>
<dbReference type="EMBL" id="JAAGYU010000869">
    <property type="protein sequence ID" value="NEL79697.1"/>
    <property type="molecule type" value="Genomic_DNA"/>
</dbReference>
<dbReference type="GO" id="GO:0009279">
    <property type="term" value="C:cell outer membrane"/>
    <property type="evidence" value="ECO:0007669"/>
    <property type="project" value="UniProtKB-SubCell"/>
</dbReference>
<evidence type="ECO:0000313" key="9">
    <source>
        <dbReference type="EMBL" id="NEL79697.1"/>
    </source>
</evidence>
<evidence type="ECO:0000259" key="8">
    <source>
        <dbReference type="Pfam" id="PF00593"/>
    </source>
</evidence>
<accession>A0A7X5N1R4</accession>
<evidence type="ECO:0000313" key="10">
    <source>
        <dbReference type="Proteomes" id="UP000471082"/>
    </source>
</evidence>
<feature type="non-terminal residue" evidence="9">
    <location>
        <position position="1"/>
    </location>
</feature>
<evidence type="ECO:0000256" key="5">
    <source>
        <dbReference type="ARBA" id="ARBA00023077"/>
    </source>
</evidence>
<evidence type="ECO:0000256" key="1">
    <source>
        <dbReference type="ARBA" id="ARBA00004571"/>
    </source>
</evidence>
<keyword evidence="2" id="KW-0813">Transport</keyword>
<reference evidence="9 10" key="1">
    <citation type="submission" date="2019-11" db="EMBL/GenBank/DDBJ databases">
        <title>Genome-resolved metagenomics to study the prevalence of co-infection and intraspecific heterogeneity among plant pathogen metapopulations.</title>
        <authorList>
            <person name="Newberry E."/>
            <person name="Bhandari R."/>
            <person name="Kemble J."/>
            <person name="Sikora E."/>
            <person name="Potnis N."/>
        </authorList>
    </citation>
    <scope>NUCLEOTIDE SEQUENCE [LARGE SCALE GENOMIC DNA]</scope>
    <source>
        <strain evidence="9">Xp_Tom_Tuscaloosa_18b</strain>
    </source>
</reference>
<keyword evidence="5" id="KW-0798">TonB box</keyword>
<keyword evidence="9" id="KW-0675">Receptor</keyword>
<dbReference type="AlphaFoldDB" id="A0A7X5N1R4"/>
<evidence type="ECO:0000256" key="7">
    <source>
        <dbReference type="ARBA" id="ARBA00023237"/>
    </source>
</evidence>
<keyword evidence="3" id="KW-1134">Transmembrane beta strand</keyword>
<evidence type="ECO:0000256" key="2">
    <source>
        <dbReference type="ARBA" id="ARBA00022448"/>
    </source>
</evidence>
<comment type="caution">
    <text evidence="9">The sequence shown here is derived from an EMBL/GenBank/DDBJ whole genome shotgun (WGS) entry which is preliminary data.</text>
</comment>
<dbReference type="PANTHER" id="PTHR30069:SF46">
    <property type="entry name" value="OAR PROTEIN"/>
    <property type="match status" value="1"/>
</dbReference>
<feature type="non-terminal residue" evidence="9">
    <location>
        <position position="184"/>
    </location>
</feature>
<proteinExistence type="predicted"/>
<keyword evidence="6" id="KW-0472">Membrane</keyword>